<dbReference type="AlphaFoldDB" id="K1QCY5"/>
<sequence>MTDSYDAAVDPKNKYRNRYKNVYPYDFSRVVLDTSDIAGSGDYINACFVHMKCLRYWPNTETRIGPFFIRTENHNTSRRYTIRHITIRKGIEVRHVTQYQYTDWLTTRVPANVDSILMFRNLINCDISDTDGPIIIHCSSGTGRTGTFIALDYLLTEGTETGTVDVEGCIRALREQRAYAVQSSVNNRTLTLSLSLSLSLSGINLIPRSLFLSFISRIAFLG</sequence>
<gene>
    <name evidence="3" type="ORF">CGI_10008677</name>
</gene>
<feature type="domain" description="Tyrosine-protein phosphatase" evidence="1">
    <location>
        <begin position="1"/>
        <end position="183"/>
    </location>
</feature>
<dbReference type="InterPro" id="IPR000242">
    <property type="entry name" value="PTP_cat"/>
</dbReference>
<dbReference type="PROSITE" id="PS50056">
    <property type="entry name" value="TYR_PHOSPHATASE_2"/>
    <property type="match status" value="1"/>
</dbReference>
<dbReference type="PANTHER" id="PTHR19134">
    <property type="entry name" value="RECEPTOR-TYPE TYROSINE-PROTEIN PHOSPHATASE"/>
    <property type="match status" value="1"/>
</dbReference>
<name>K1QCY5_MAGGI</name>
<dbReference type="InterPro" id="IPR003595">
    <property type="entry name" value="Tyr_Pase_cat"/>
</dbReference>
<dbReference type="SMART" id="SM00404">
    <property type="entry name" value="PTPc_motif"/>
    <property type="match status" value="1"/>
</dbReference>
<dbReference type="SMART" id="SM00194">
    <property type="entry name" value="PTPc"/>
    <property type="match status" value="1"/>
</dbReference>
<evidence type="ECO:0000313" key="3">
    <source>
        <dbReference type="EMBL" id="EKC19386.1"/>
    </source>
</evidence>
<evidence type="ECO:0000259" key="2">
    <source>
        <dbReference type="PROSITE" id="PS50056"/>
    </source>
</evidence>
<proteinExistence type="predicted"/>
<evidence type="ECO:0000259" key="1">
    <source>
        <dbReference type="PROSITE" id="PS50055"/>
    </source>
</evidence>
<dbReference type="Pfam" id="PF00102">
    <property type="entry name" value="Y_phosphatase"/>
    <property type="match status" value="2"/>
</dbReference>
<dbReference type="CDD" id="cd00047">
    <property type="entry name" value="PTPc"/>
    <property type="match status" value="1"/>
</dbReference>
<dbReference type="GO" id="GO:0004725">
    <property type="term" value="F:protein tyrosine phosphatase activity"/>
    <property type="evidence" value="ECO:0007669"/>
    <property type="project" value="InterPro"/>
</dbReference>
<accession>K1QCY5</accession>
<feature type="domain" description="Tyrosine specific protein phosphatases" evidence="2">
    <location>
        <begin position="113"/>
        <end position="188"/>
    </location>
</feature>
<dbReference type="InterPro" id="IPR029021">
    <property type="entry name" value="Prot-tyrosine_phosphatase-like"/>
</dbReference>
<organism evidence="3">
    <name type="scientific">Magallana gigas</name>
    <name type="common">Pacific oyster</name>
    <name type="synonym">Crassostrea gigas</name>
    <dbReference type="NCBI Taxonomy" id="29159"/>
    <lineage>
        <taxon>Eukaryota</taxon>
        <taxon>Metazoa</taxon>
        <taxon>Spiralia</taxon>
        <taxon>Lophotrochozoa</taxon>
        <taxon>Mollusca</taxon>
        <taxon>Bivalvia</taxon>
        <taxon>Autobranchia</taxon>
        <taxon>Pteriomorphia</taxon>
        <taxon>Ostreida</taxon>
        <taxon>Ostreoidea</taxon>
        <taxon>Ostreidae</taxon>
        <taxon>Magallana</taxon>
    </lineage>
</organism>
<keyword evidence="3" id="KW-0675">Receptor</keyword>
<dbReference type="PANTHER" id="PTHR19134:SF449">
    <property type="entry name" value="TYROSINE-PROTEIN PHOSPHATASE 1"/>
    <property type="match status" value="1"/>
</dbReference>
<dbReference type="InParanoid" id="K1QCY5"/>
<dbReference type="InterPro" id="IPR050348">
    <property type="entry name" value="Protein-Tyr_Phosphatase"/>
</dbReference>
<dbReference type="SUPFAM" id="SSF52799">
    <property type="entry name" value="(Phosphotyrosine protein) phosphatases II"/>
    <property type="match status" value="1"/>
</dbReference>
<protein>
    <submittedName>
        <fullName evidence="3">Receptor-type tyrosine-protein phosphatase kappa</fullName>
    </submittedName>
</protein>
<dbReference type="EMBL" id="JH818602">
    <property type="protein sequence ID" value="EKC19386.1"/>
    <property type="molecule type" value="Genomic_DNA"/>
</dbReference>
<dbReference type="Gene3D" id="3.90.190.10">
    <property type="entry name" value="Protein tyrosine phosphatase superfamily"/>
    <property type="match status" value="2"/>
</dbReference>
<reference evidence="3" key="1">
    <citation type="journal article" date="2012" name="Nature">
        <title>The oyster genome reveals stress adaptation and complexity of shell formation.</title>
        <authorList>
            <person name="Zhang G."/>
            <person name="Fang X."/>
            <person name="Guo X."/>
            <person name="Li L."/>
            <person name="Luo R."/>
            <person name="Xu F."/>
            <person name="Yang P."/>
            <person name="Zhang L."/>
            <person name="Wang X."/>
            <person name="Qi H."/>
            <person name="Xiong Z."/>
            <person name="Que H."/>
            <person name="Xie Y."/>
            <person name="Holland P.W."/>
            <person name="Paps J."/>
            <person name="Zhu Y."/>
            <person name="Wu F."/>
            <person name="Chen Y."/>
            <person name="Wang J."/>
            <person name="Peng C."/>
            <person name="Meng J."/>
            <person name="Yang L."/>
            <person name="Liu J."/>
            <person name="Wen B."/>
            <person name="Zhang N."/>
            <person name="Huang Z."/>
            <person name="Zhu Q."/>
            <person name="Feng Y."/>
            <person name="Mount A."/>
            <person name="Hedgecock D."/>
            <person name="Xu Z."/>
            <person name="Liu Y."/>
            <person name="Domazet-Loso T."/>
            <person name="Du Y."/>
            <person name="Sun X."/>
            <person name="Zhang S."/>
            <person name="Liu B."/>
            <person name="Cheng P."/>
            <person name="Jiang X."/>
            <person name="Li J."/>
            <person name="Fan D."/>
            <person name="Wang W."/>
            <person name="Fu W."/>
            <person name="Wang T."/>
            <person name="Wang B."/>
            <person name="Zhang J."/>
            <person name="Peng Z."/>
            <person name="Li Y."/>
            <person name="Li N."/>
            <person name="Wang J."/>
            <person name="Chen M."/>
            <person name="He Y."/>
            <person name="Tan F."/>
            <person name="Song X."/>
            <person name="Zheng Q."/>
            <person name="Huang R."/>
            <person name="Yang H."/>
            <person name="Du X."/>
            <person name="Chen L."/>
            <person name="Yang M."/>
            <person name="Gaffney P.M."/>
            <person name="Wang S."/>
            <person name="Luo L."/>
            <person name="She Z."/>
            <person name="Ming Y."/>
            <person name="Huang W."/>
            <person name="Zhang S."/>
            <person name="Huang B."/>
            <person name="Zhang Y."/>
            <person name="Qu T."/>
            <person name="Ni P."/>
            <person name="Miao G."/>
            <person name="Wang J."/>
            <person name="Wang Q."/>
            <person name="Steinberg C.E."/>
            <person name="Wang H."/>
            <person name="Li N."/>
            <person name="Qian L."/>
            <person name="Zhang G."/>
            <person name="Li Y."/>
            <person name="Yang H."/>
            <person name="Liu X."/>
            <person name="Wang J."/>
            <person name="Yin Y."/>
            <person name="Wang J."/>
        </authorList>
    </citation>
    <scope>NUCLEOTIDE SEQUENCE [LARGE SCALE GENOMIC DNA]</scope>
    <source>
        <strain evidence="3">05x7-T-G4-1.051#20</strain>
    </source>
</reference>
<dbReference type="PROSITE" id="PS00383">
    <property type="entry name" value="TYR_PHOSPHATASE_1"/>
    <property type="match status" value="1"/>
</dbReference>
<dbReference type="InterPro" id="IPR016130">
    <property type="entry name" value="Tyr_Pase_AS"/>
</dbReference>
<dbReference type="PROSITE" id="PS50055">
    <property type="entry name" value="TYR_PHOSPHATASE_PTP"/>
    <property type="match status" value="1"/>
</dbReference>
<dbReference type="InterPro" id="IPR000387">
    <property type="entry name" value="Tyr_Pase_dom"/>
</dbReference>
<dbReference type="HOGENOM" id="CLU_001645_9_1_1"/>